<evidence type="ECO:0000259" key="2">
    <source>
        <dbReference type="Pfam" id="PF23451"/>
    </source>
</evidence>
<gene>
    <name evidence="3" type="ORF">J2S59_002449</name>
</gene>
<reference evidence="3 4" key="1">
    <citation type="submission" date="2023-07" db="EMBL/GenBank/DDBJ databases">
        <title>Sequencing the genomes of 1000 actinobacteria strains.</title>
        <authorList>
            <person name="Klenk H.-P."/>
        </authorList>
    </citation>
    <scope>NUCLEOTIDE SEQUENCE [LARGE SCALE GENOMIC DNA]</scope>
    <source>
        <strain evidence="3 4">GD13</strain>
    </source>
</reference>
<evidence type="ECO:0000313" key="3">
    <source>
        <dbReference type="EMBL" id="MDP9822640.1"/>
    </source>
</evidence>
<organism evidence="3 4">
    <name type="scientific">Nocardioides massiliensis</name>
    <dbReference type="NCBI Taxonomy" id="1325935"/>
    <lineage>
        <taxon>Bacteria</taxon>
        <taxon>Bacillati</taxon>
        <taxon>Actinomycetota</taxon>
        <taxon>Actinomycetes</taxon>
        <taxon>Propionibacteriales</taxon>
        <taxon>Nocardioidaceae</taxon>
        <taxon>Nocardioides</taxon>
    </lineage>
</organism>
<sequence length="173" mass="17923">MSARTVLRAEQAWAIAGSVLDPELPVLSLADLGVLRGVVVAPEGTVQVRITPTYLGCPAVETMASDLVAAFAEHGVEAHVETVWSPPWTTDAITPTGLAALRAAGIAPPTPPDPSAGGATALTLAPTRYADPACPQCGAERSRLVSRSGPTACTSLWVCGACEEPYEHVRTLR</sequence>
<dbReference type="InterPro" id="IPR034904">
    <property type="entry name" value="FSCA_dom_sf"/>
</dbReference>
<evidence type="ECO:0000313" key="4">
    <source>
        <dbReference type="Proteomes" id="UP001240447"/>
    </source>
</evidence>
<feature type="domain" description="PaaD zinc beta ribbon" evidence="2">
    <location>
        <begin position="133"/>
        <end position="169"/>
    </location>
</feature>
<dbReference type="RefSeq" id="WP_181642182.1">
    <property type="nucleotide sequence ID" value="NZ_CCXJ01000519.1"/>
</dbReference>
<keyword evidence="4" id="KW-1185">Reference proteome</keyword>
<dbReference type="PANTHER" id="PTHR42831">
    <property type="entry name" value="FE-S PROTEIN MATURATION AUXILIARY FACTOR YITW"/>
    <property type="match status" value="1"/>
</dbReference>
<proteinExistence type="predicted"/>
<dbReference type="NCBIfam" id="TIGR02159">
    <property type="entry name" value="PA_CoA_Oxy4"/>
    <property type="match status" value="1"/>
</dbReference>
<evidence type="ECO:0000259" key="1">
    <source>
        <dbReference type="Pfam" id="PF01883"/>
    </source>
</evidence>
<dbReference type="InterPro" id="IPR052339">
    <property type="entry name" value="Fe-S_Maturation_MIP18"/>
</dbReference>
<comment type="caution">
    <text evidence="3">The sequence shown here is derived from an EMBL/GenBank/DDBJ whole genome shotgun (WGS) entry which is preliminary data.</text>
</comment>
<dbReference type="PANTHER" id="PTHR42831:SF3">
    <property type="entry name" value="1,2-PHENYLACETYL-COA EPOXIDASE, SUBUNIT D-RELATED"/>
    <property type="match status" value="1"/>
</dbReference>
<dbReference type="InterPro" id="IPR002744">
    <property type="entry name" value="MIP18-like"/>
</dbReference>
<dbReference type="Pfam" id="PF23451">
    <property type="entry name" value="Zn_ribbon_PaaD"/>
    <property type="match status" value="1"/>
</dbReference>
<feature type="domain" description="MIP18 family-like" evidence="1">
    <location>
        <begin position="18"/>
        <end position="71"/>
    </location>
</feature>
<dbReference type="EMBL" id="JAUSQM010000001">
    <property type="protein sequence ID" value="MDP9822640.1"/>
    <property type="molecule type" value="Genomic_DNA"/>
</dbReference>
<dbReference type="InterPro" id="IPR011883">
    <property type="entry name" value="PaaD-like"/>
</dbReference>
<dbReference type="Proteomes" id="UP001240447">
    <property type="component" value="Unassembled WGS sequence"/>
</dbReference>
<protein>
    <submittedName>
        <fullName evidence="3">Ring-1,2-phenylacetyl-CoA epoxidase subunit PaaD</fullName>
    </submittedName>
</protein>
<accession>A0ABT9NQD4</accession>
<name>A0ABT9NQD4_9ACTN</name>
<dbReference type="Gene3D" id="3.30.300.130">
    <property type="entry name" value="Fe-S cluster assembly (FSCA)"/>
    <property type="match status" value="1"/>
</dbReference>
<dbReference type="Pfam" id="PF01883">
    <property type="entry name" value="FeS_assembly_P"/>
    <property type="match status" value="1"/>
</dbReference>
<dbReference type="InterPro" id="IPR056572">
    <property type="entry name" value="Zn_ribbon_PaaD"/>
</dbReference>
<dbReference type="SUPFAM" id="SSF117916">
    <property type="entry name" value="Fe-S cluster assembly (FSCA) domain-like"/>
    <property type="match status" value="1"/>
</dbReference>